<gene>
    <name evidence="4" type="ORF">SAMN02745132_02510</name>
</gene>
<dbReference type="InterPro" id="IPR028082">
    <property type="entry name" value="Peripla_BP_I"/>
</dbReference>
<protein>
    <submittedName>
        <fullName evidence="4">Substrate-binding protein</fullName>
    </submittedName>
</protein>
<evidence type="ECO:0000259" key="3">
    <source>
        <dbReference type="Pfam" id="PF13458"/>
    </source>
</evidence>
<dbReference type="RefSeq" id="WP_269808648.1">
    <property type="nucleotide sequence ID" value="NZ_FUXU01000030.1"/>
</dbReference>
<proteinExistence type="inferred from homology"/>
<feature type="domain" description="Leucine-binding protein" evidence="3">
    <location>
        <begin position="6"/>
        <end position="87"/>
    </location>
</feature>
<dbReference type="SUPFAM" id="SSF53822">
    <property type="entry name" value="Periplasmic binding protein-like I"/>
    <property type="match status" value="1"/>
</dbReference>
<evidence type="ECO:0000313" key="5">
    <source>
        <dbReference type="Proteomes" id="UP000190162"/>
    </source>
</evidence>
<dbReference type="PANTHER" id="PTHR47235">
    <property type="entry name" value="BLR6548 PROTEIN"/>
    <property type="match status" value="1"/>
</dbReference>
<dbReference type="AlphaFoldDB" id="A0A1T4UUI4"/>
<name>A0A1T4UUI4_9GAMM</name>
<keyword evidence="5" id="KW-1185">Reference proteome</keyword>
<accession>A0A1T4UUI4</accession>
<dbReference type="InterPro" id="IPR028081">
    <property type="entry name" value="Leu-bd"/>
</dbReference>
<dbReference type="Pfam" id="PF13458">
    <property type="entry name" value="Peripla_BP_6"/>
    <property type="match status" value="1"/>
</dbReference>
<organism evidence="4 5">
    <name type="scientific">Enterovibrio nigricans DSM 22720</name>
    <dbReference type="NCBI Taxonomy" id="1121868"/>
    <lineage>
        <taxon>Bacteria</taxon>
        <taxon>Pseudomonadati</taxon>
        <taxon>Pseudomonadota</taxon>
        <taxon>Gammaproteobacteria</taxon>
        <taxon>Vibrionales</taxon>
        <taxon>Vibrionaceae</taxon>
        <taxon>Enterovibrio</taxon>
    </lineage>
</organism>
<dbReference type="PANTHER" id="PTHR47235:SF1">
    <property type="entry name" value="BLR6548 PROTEIN"/>
    <property type="match status" value="1"/>
</dbReference>
<sequence length="96" mass="10870">MKARYKFKKDLGNYGVDSPYYTQLEGYLNAMVIVEALNEAGSHLTRDRFVNAMEGMKNKDFGGLQVNFGKSDRQGLDDVYLTKIENGKAVPIQKMK</sequence>
<dbReference type="Gene3D" id="3.40.50.2300">
    <property type="match status" value="1"/>
</dbReference>
<comment type="similarity">
    <text evidence="1">Belongs to the leucine-binding protein family.</text>
</comment>
<keyword evidence="2" id="KW-0732">Signal</keyword>
<dbReference type="Proteomes" id="UP000190162">
    <property type="component" value="Unassembled WGS sequence"/>
</dbReference>
<evidence type="ECO:0000313" key="4">
    <source>
        <dbReference type="EMBL" id="SKA56081.1"/>
    </source>
</evidence>
<dbReference type="EMBL" id="FUXU01000030">
    <property type="protein sequence ID" value="SKA56081.1"/>
    <property type="molecule type" value="Genomic_DNA"/>
</dbReference>
<evidence type="ECO:0000256" key="1">
    <source>
        <dbReference type="ARBA" id="ARBA00010062"/>
    </source>
</evidence>
<reference evidence="5" key="1">
    <citation type="submission" date="2017-02" db="EMBL/GenBank/DDBJ databases">
        <authorList>
            <person name="Varghese N."/>
            <person name="Submissions S."/>
        </authorList>
    </citation>
    <scope>NUCLEOTIDE SEQUENCE [LARGE SCALE GENOMIC DNA]</scope>
    <source>
        <strain evidence="5">DSM 22720</strain>
    </source>
</reference>
<evidence type="ECO:0000256" key="2">
    <source>
        <dbReference type="ARBA" id="ARBA00022729"/>
    </source>
</evidence>